<dbReference type="OrthoDB" id="9775735at2"/>
<comment type="caution">
    <text evidence="9">The sequence shown here is derived from an EMBL/GenBank/DDBJ whole genome shotgun (WGS) entry which is preliminary data.</text>
</comment>
<proteinExistence type="inferred from homology"/>
<evidence type="ECO:0000256" key="4">
    <source>
        <dbReference type="ARBA" id="ARBA00022475"/>
    </source>
</evidence>
<accession>A0A5C6FV41</accession>
<dbReference type="GO" id="GO:0022857">
    <property type="term" value="F:transmembrane transporter activity"/>
    <property type="evidence" value="ECO:0007669"/>
    <property type="project" value="InterPro"/>
</dbReference>
<evidence type="ECO:0000256" key="8">
    <source>
        <dbReference type="SAM" id="Phobius"/>
    </source>
</evidence>
<keyword evidence="3" id="KW-0813">Transport</keyword>
<dbReference type="EMBL" id="SJPZ01000001">
    <property type="protein sequence ID" value="TWU64943.1"/>
    <property type="molecule type" value="Genomic_DNA"/>
</dbReference>
<evidence type="ECO:0000256" key="7">
    <source>
        <dbReference type="ARBA" id="ARBA00023136"/>
    </source>
</evidence>
<keyword evidence="6 8" id="KW-1133">Transmembrane helix</keyword>
<feature type="transmembrane region" description="Helical" evidence="8">
    <location>
        <begin position="577"/>
        <end position="600"/>
    </location>
</feature>
<dbReference type="InterPro" id="IPR018093">
    <property type="entry name" value="BCCT_CS"/>
</dbReference>
<dbReference type="PANTHER" id="PTHR30047">
    <property type="entry name" value="HIGH-AFFINITY CHOLINE TRANSPORT PROTEIN-RELATED"/>
    <property type="match status" value="1"/>
</dbReference>
<sequence length="606" mass="65005">MGHLSVSKTCLILKHRPVNPIGDDDQTVAGSNDSATDLAINTPTKSWKQLFRVHPVVFPVAATVILGMVLSAVAMPELWSVDRLTRVRDSIGQHFGWFYVGIMNASLALSLFLAFGPYGKIRLGRPDEQPEFGLAAWFSMLFSAGMGIGLLFYSVAEPISHYLQTPPGFPADASASRVAMATTIFHWGIHPWALYCAVGLSLAYYSFRHQQPLSFRSLLSPIFGKRVDGLLGDAVDVATIVATMIGVATSLGVGARQVNAGLAFLFNWNNSPLVQTVLIAAITLVATVSVCLGLNTGIRRLSEGNISLAFVLLLAVIAGVGVSNYLAGFLDSIGAYLQMLPTHAFRTGVLDNDGVQWLNDWTVFYWAWWIAWSPFVGMFIARVSRGRTIREFVIGTLLVPTLVGIAWLTAFGNAALQQHAEVQKERVAAQQSEDIPLPSTPTYEVAVLDEEGQPELGEDGRFVAQTKPLTAVEYLNSTIVTADHTGQIATLPTVLFVMLDGMFSSAWITTLTVGIANICIVLFFVTSSDSASMVIDIIASGGDLDPPIGTRLFWAISEGLVAASLLAVGGLKAFQAVSIAAALPMAVIILLAGFGLLISLRRDSTG</sequence>
<dbReference type="PANTHER" id="PTHR30047:SF7">
    <property type="entry name" value="HIGH-AFFINITY CHOLINE TRANSPORT PROTEIN"/>
    <property type="match status" value="1"/>
</dbReference>
<feature type="transmembrane region" description="Helical" evidence="8">
    <location>
        <begin position="393"/>
        <end position="416"/>
    </location>
</feature>
<evidence type="ECO:0000313" key="10">
    <source>
        <dbReference type="Proteomes" id="UP000316476"/>
    </source>
</evidence>
<feature type="transmembrane region" description="Helical" evidence="8">
    <location>
        <begin position="505"/>
        <end position="525"/>
    </location>
</feature>
<evidence type="ECO:0000256" key="5">
    <source>
        <dbReference type="ARBA" id="ARBA00022692"/>
    </source>
</evidence>
<evidence type="ECO:0000256" key="1">
    <source>
        <dbReference type="ARBA" id="ARBA00004651"/>
    </source>
</evidence>
<keyword evidence="5 8" id="KW-0812">Transmembrane</keyword>
<feature type="transmembrane region" description="Helical" evidence="8">
    <location>
        <begin position="95"/>
        <end position="115"/>
    </location>
</feature>
<feature type="transmembrane region" description="Helical" evidence="8">
    <location>
        <begin position="135"/>
        <end position="156"/>
    </location>
</feature>
<dbReference type="Pfam" id="PF02028">
    <property type="entry name" value="BCCT"/>
    <property type="match status" value="2"/>
</dbReference>
<comment type="similarity">
    <text evidence="2">Belongs to the BCCT transporter (TC 2.A.15) family.</text>
</comment>
<feature type="transmembrane region" description="Helical" evidence="8">
    <location>
        <begin position="552"/>
        <end position="571"/>
    </location>
</feature>
<keyword evidence="7 8" id="KW-0472">Membrane</keyword>
<evidence type="ECO:0000256" key="6">
    <source>
        <dbReference type="ARBA" id="ARBA00022989"/>
    </source>
</evidence>
<keyword evidence="4" id="KW-1003">Cell membrane</keyword>
<feature type="transmembrane region" description="Helical" evidence="8">
    <location>
        <begin position="363"/>
        <end position="381"/>
    </location>
</feature>
<dbReference type="InterPro" id="IPR000060">
    <property type="entry name" value="BCCT_transptr"/>
</dbReference>
<evidence type="ECO:0000256" key="3">
    <source>
        <dbReference type="ARBA" id="ARBA00022448"/>
    </source>
</evidence>
<comment type="subcellular location">
    <subcellularLocation>
        <location evidence="1">Cell membrane</location>
        <topology evidence="1">Multi-pass membrane protein</topology>
    </subcellularLocation>
</comment>
<gene>
    <name evidence="9" type="primary">opuD</name>
    <name evidence="9" type="ORF">V7x_04870</name>
</gene>
<feature type="transmembrane region" description="Helical" evidence="8">
    <location>
        <begin position="184"/>
        <end position="207"/>
    </location>
</feature>
<reference evidence="9 10" key="1">
    <citation type="submission" date="2019-02" db="EMBL/GenBank/DDBJ databases">
        <title>Deep-cultivation of Planctomycetes and their phenomic and genomic characterization uncovers novel biology.</title>
        <authorList>
            <person name="Wiegand S."/>
            <person name="Jogler M."/>
            <person name="Boedeker C."/>
            <person name="Pinto D."/>
            <person name="Vollmers J."/>
            <person name="Rivas-Marin E."/>
            <person name="Kohn T."/>
            <person name="Peeters S.H."/>
            <person name="Heuer A."/>
            <person name="Rast P."/>
            <person name="Oberbeckmann S."/>
            <person name="Bunk B."/>
            <person name="Jeske O."/>
            <person name="Meyerdierks A."/>
            <person name="Storesund J.E."/>
            <person name="Kallscheuer N."/>
            <person name="Luecker S."/>
            <person name="Lage O.M."/>
            <person name="Pohl T."/>
            <person name="Merkel B.J."/>
            <person name="Hornburger P."/>
            <person name="Mueller R.-W."/>
            <person name="Bruemmer F."/>
            <person name="Labrenz M."/>
            <person name="Spormann A.M."/>
            <person name="Op Den Camp H."/>
            <person name="Overmann J."/>
            <person name="Amann R."/>
            <person name="Jetten M.S.M."/>
            <person name="Mascher T."/>
            <person name="Medema M.H."/>
            <person name="Devos D.P."/>
            <person name="Kaster A.-K."/>
            <person name="Ovreas L."/>
            <person name="Rohde M."/>
            <person name="Galperin M.Y."/>
            <person name="Jogler C."/>
        </authorList>
    </citation>
    <scope>NUCLEOTIDE SEQUENCE [LARGE SCALE GENOMIC DNA]</scope>
    <source>
        <strain evidence="9 10">V7</strain>
    </source>
</reference>
<dbReference type="Proteomes" id="UP000316476">
    <property type="component" value="Unassembled WGS sequence"/>
</dbReference>
<feature type="transmembrane region" description="Helical" evidence="8">
    <location>
        <begin position="273"/>
        <end position="294"/>
    </location>
</feature>
<feature type="transmembrane region" description="Helical" evidence="8">
    <location>
        <begin position="56"/>
        <end position="75"/>
    </location>
</feature>
<dbReference type="GO" id="GO:0005886">
    <property type="term" value="C:plasma membrane"/>
    <property type="evidence" value="ECO:0007669"/>
    <property type="project" value="UniProtKB-SubCell"/>
</dbReference>
<dbReference type="PROSITE" id="PS01303">
    <property type="entry name" value="BCCT"/>
    <property type="match status" value="1"/>
</dbReference>
<evidence type="ECO:0000313" key="9">
    <source>
        <dbReference type="EMBL" id="TWU64943.1"/>
    </source>
</evidence>
<evidence type="ECO:0000256" key="2">
    <source>
        <dbReference type="ARBA" id="ARBA00005658"/>
    </source>
</evidence>
<protein>
    <submittedName>
        <fullName evidence="9">Glycine betaine transporter OpuD</fullName>
    </submittedName>
</protein>
<organism evidence="9 10">
    <name type="scientific">Crateriforma conspicua</name>
    <dbReference type="NCBI Taxonomy" id="2527996"/>
    <lineage>
        <taxon>Bacteria</taxon>
        <taxon>Pseudomonadati</taxon>
        <taxon>Planctomycetota</taxon>
        <taxon>Planctomycetia</taxon>
        <taxon>Planctomycetales</taxon>
        <taxon>Planctomycetaceae</taxon>
        <taxon>Crateriforma</taxon>
    </lineage>
</organism>
<dbReference type="AlphaFoldDB" id="A0A5C6FV41"/>
<feature type="transmembrane region" description="Helical" evidence="8">
    <location>
        <begin position="306"/>
        <end position="327"/>
    </location>
</feature>
<name>A0A5C6FV41_9PLAN</name>